<dbReference type="AlphaFoldDB" id="A0A343JA34"/>
<feature type="repeat" description="Cell wall-binding" evidence="2">
    <location>
        <begin position="204"/>
        <end position="223"/>
    </location>
</feature>
<proteinExistence type="predicted"/>
<sequence length="324" mass="38061">MISIFILNICLPVKFVYAQSKKSDEIDTISYTDEENLKKYGFPPKNKLANSSIISPGYENSMVLSLPNDNPDSLIIVEPIYRTYTNKDLKLIADIIVSFILGKIKYIEKYFLLDFFVSNMTNFSDNINPTYVGSWVWETHDYKAGHHVRYATVVHYSDSTYSTPIGVEMIEVDRYPIEYHKSSPGEWVYYYPNYYWYEYGIPVKSEWRQVNGGWYYLQSNGVMATGWLQINGYWYYFDTIYGYMKTGWQQINGAWYYFWGGGSMATRWLEDNGYWYYLDATHGYMKTSWQQIDGKWYYFYSSGKMAVSTVIDGYRIGSDGVANR</sequence>
<dbReference type="KEGG" id="cia:BEN51_02490"/>
<gene>
    <name evidence="3" type="ORF">BEN51_02490</name>
</gene>
<dbReference type="Proteomes" id="UP000264883">
    <property type="component" value="Chromosome"/>
</dbReference>
<keyword evidence="4" id="KW-1185">Reference proteome</keyword>
<keyword evidence="1" id="KW-0677">Repeat</keyword>
<protein>
    <recommendedName>
        <fullName evidence="5">Cell wall-binding protein</fullName>
    </recommendedName>
</protein>
<name>A0A343JA34_9CLOT</name>
<dbReference type="EMBL" id="CP016786">
    <property type="protein sequence ID" value="ASW42392.1"/>
    <property type="molecule type" value="Genomic_DNA"/>
</dbReference>
<feature type="repeat" description="Cell wall-binding" evidence="2">
    <location>
        <begin position="286"/>
        <end position="305"/>
    </location>
</feature>
<evidence type="ECO:0008006" key="5">
    <source>
        <dbReference type="Google" id="ProtNLM"/>
    </source>
</evidence>
<organism evidence="3 4">
    <name type="scientific">Clostridium isatidis</name>
    <dbReference type="NCBI Taxonomy" id="182773"/>
    <lineage>
        <taxon>Bacteria</taxon>
        <taxon>Bacillati</taxon>
        <taxon>Bacillota</taxon>
        <taxon>Clostridia</taxon>
        <taxon>Eubacteriales</taxon>
        <taxon>Clostridiaceae</taxon>
        <taxon>Clostridium</taxon>
    </lineage>
</organism>
<evidence type="ECO:0000256" key="2">
    <source>
        <dbReference type="PROSITE-ProRule" id="PRU00591"/>
    </source>
</evidence>
<accession>A0A343JA34</accession>
<dbReference type="SUPFAM" id="SSF69360">
    <property type="entry name" value="Cell wall binding repeat"/>
    <property type="match status" value="1"/>
</dbReference>
<dbReference type="OrthoDB" id="1930042at2"/>
<feature type="repeat" description="Cell wall-binding" evidence="2">
    <location>
        <begin position="224"/>
        <end position="243"/>
    </location>
</feature>
<dbReference type="PROSITE" id="PS51170">
    <property type="entry name" value="CW"/>
    <property type="match status" value="4"/>
</dbReference>
<dbReference type="Gene3D" id="2.10.270.10">
    <property type="entry name" value="Cholin Binding"/>
    <property type="match status" value="1"/>
</dbReference>
<reference evidence="3 4" key="1">
    <citation type="submission" date="2016-08" db="EMBL/GenBank/DDBJ databases">
        <title>Complete Genome Sequence Of The Indigo Reducing Clostridium isatidis DSM15098.</title>
        <authorList>
            <person name="Little G.T."/>
            <person name="Minton N.P."/>
        </authorList>
    </citation>
    <scope>NUCLEOTIDE SEQUENCE [LARGE SCALE GENOMIC DNA]</scope>
    <source>
        <strain evidence="3 4">DSM 15098</strain>
    </source>
</reference>
<feature type="repeat" description="Cell wall-binding" evidence="2">
    <location>
        <begin position="245"/>
        <end position="264"/>
    </location>
</feature>
<dbReference type="Pfam" id="PF19127">
    <property type="entry name" value="Choline_bind_3"/>
    <property type="match status" value="2"/>
</dbReference>
<evidence type="ECO:0000313" key="3">
    <source>
        <dbReference type="EMBL" id="ASW42392.1"/>
    </source>
</evidence>
<dbReference type="InterPro" id="IPR018337">
    <property type="entry name" value="Cell_wall/Cho-bd_repeat"/>
</dbReference>
<dbReference type="RefSeq" id="WP_119864524.1">
    <property type="nucleotide sequence ID" value="NZ_CP016786.1"/>
</dbReference>
<evidence type="ECO:0000313" key="4">
    <source>
        <dbReference type="Proteomes" id="UP000264883"/>
    </source>
</evidence>
<evidence type="ECO:0000256" key="1">
    <source>
        <dbReference type="ARBA" id="ARBA00022737"/>
    </source>
</evidence>